<feature type="compositionally biased region" description="Polar residues" evidence="1">
    <location>
        <begin position="166"/>
        <end position="176"/>
    </location>
</feature>
<reference evidence="2" key="1">
    <citation type="submission" date="2020-03" db="EMBL/GenBank/DDBJ databases">
        <title>Hybrid Assembly of Korean Phytophthora infestans isolates.</title>
        <authorList>
            <person name="Prokchorchik M."/>
            <person name="Lee Y."/>
            <person name="Seo J."/>
            <person name="Cho J.-H."/>
            <person name="Park Y.-E."/>
            <person name="Jang D.-C."/>
            <person name="Im J.-S."/>
            <person name="Choi J.-G."/>
            <person name="Park H.-J."/>
            <person name="Lee G.-B."/>
            <person name="Lee Y.-G."/>
            <person name="Hong S.-Y."/>
            <person name="Cho K."/>
            <person name="Sohn K.H."/>
        </authorList>
    </citation>
    <scope>NUCLEOTIDE SEQUENCE</scope>
    <source>
        <strain evidence="2">KR_2_A2</strain>
    </source>
</reference>
<comment type="caution">
    <text evidence="2">The sequence shown here is derived from an EMBL/GenBank/DDBJ whole genome shotgun (WGS) entry which is preliminary data.</text>
</comment>
<dbReference type="EMBL" id="JAACNO010002837">
    <property type="protein sequence ID" value="KAF4130426.1"/>
    <property type="molecule type" value="Genomic_DNA"/>
</dbReference>
<proteinExistence type="predicted"/>
<evidence type="ECO:0000313" key="3">
    <source>
        <dbReference type="Proteomes" id="UP000704712"/>
    </source>
</evidence>
<evidence type="ECO:0000313" key="2">
    <source>
        <dbReference type="EMBL" id="KAF4130426.1"/>
    </source>
</evidence>
<feature type="region of interest" description="Disordered" evidence="1">
    <location>
        <begin position="148"/>
        <end position="187"/>
    </location>
</feature>
<feature type="compositionally biased region" description="Basic and acidic residues" evidence="1">
    <location>
        <begin position="177"/>
        <end position="187"/>
    </location>
</feature>
<accession>A0A8S9TNC9</accession>
<dbReference type="CDD" id="cd00024">
    <property type="entry name" value="CD_CSD"/>
    <property type="match status" value="1"/>
</dbReference>
<name>A0A8S9TNC9_PHYIN</name>
<evidence type="ECO:0000256" key="1">
    <source>
        <dbReference type="SAM" id="MobiDB-lite"/>
    </source>
</evidence>
<protein>
    <submittedName>
        <fullName evidence="2">Uncharacterized protein</fullName>
    </submittedName>
</protein>
<sequence>MDLPPVQLNRTLRANIRNFFVEDKALYFQSDPDSARRLSKSSSIGHTWSGVSNAKFVHRPIPVLKLTTPDTYQVQLPPGLKLHNELHISCLRPYEFDANPRRLNDVPRLLTREGHEGFQVRRILDRRVLKGMIQYKVRSSIEADRILEKSSDSDGTDEPCRHESLVDNSYEQQTITNDRHDSHFDTI</sequence>
<organism evidence="2 3">
    <name type="scientific">Phytophthora infestans</name>
    <name type="common">Potato late blight agent</name>
    <name type="synonym">Botrytis infestans</name>
    <dbReference type="NCBI Taxonomy" id="4787"/>
    <lineage>
        <taxon>Eukaryota</taxon>
        <taxon>Sar</taxon>
        <taxon>Stramenopiles</taxon>
        <taxon>Oomycota</taxon>
        <taxon>Peronosporomycetes</taxon>
        <taxon>Peronosporales</taxon>
        <taxon>Peronosporaceae</taxon>
        <taxon>Phytophthora</taxon>
    </lineage>
</organism>
<dbReference type="Proteomes" id="UP000704712">
    <property type="component" value="Unassembled WGS sequence"/>
</dbReference>
<gene>
    <name evidence="2" type="ORF">GN958_ATG20320</name>
</gene>
<feature type="compositionally biased region" description="Basic and acidic residues" evidence="1">
    <location>
        <begin position="148"/>
        <end position="165"/>
    </location>
</feature>
<dbReference type="AlphaFoldDB" id="A0A8S9TNC9"/>